<gene>
    <name evidence="5" type="ORF">FEZ63_13890</name>
</gene>
<evidence type="ECO:0000313" key="6">
    <source>
        <dbReference type="Proteomes" id="UP000325684"/>
    </source>
</evidence>
<reference evidence="5 6" key="1">
    <citation type="journal article" date="2019" name="Microorganisms">
        <title>Genome Insights into the Novel Species Microvirga brassicacearum, a Rapeseed Endophyte with Biotechnological Potential.</title>
        <authorList>
            <person name="Jimenez-Gomez A."/>
            <person name="Saati-Santamaria Z."/>
            <person name="Igual J.M."/>
            <person name="Rivas R."/>
            <person name="Mateos P.F."/>
            <person name="Garcia-Fraile P."/>
        </authorList>
    </citation>
    <scope>NUCLEOTIDE SEQUENCE [LARGE SCALE GENOMIC DNA]</scope>
    <source>
        <strain evidence="5 6">CDVBN77</strain>
    </source>
</reference>
<dbReference type="GO" id="GO:0008124">
    <property type="term" value="F:4-alpha-hydroxytetrahydrobiopterin dehydratase activity"/>
    <property type="evidence" value="ECO:0007669"/>
    <property type="project" value="UniProtKB-UniRule"/>
</dbReference>
<sequence length="101" mass="11631">MPRLTDEERAEMLPALEGWALVEGRDAIHKTFVFGDFNEAFGWMTRVAIAAEKRNHHPEWSNTYRRVEVTLTTHAAKGLTRNDVELAQDMDRFAAGMSQRR</sequence>
<dbReference type="InterPro" id="IPR036428">
    <property type="entry name" value="PCD_sf"/>
</dbReference>
<dbReference type="EMBL" id="VCMV01000021">
    <property type="protein sequence ID" value="KAB0266453.1"/>
    <property type="molecule type" value="Genomic_DNA"/>
</dbReference>
<dbReference type="Proteomes" id="UP000325684">
    <property type="component" value="Unassembled WGS sequence"/>
</dbReference>
<dbReference type="Pfam" id="PF01329">
    <property type="entry name" value="Pterin_4a"/>
    <property type="match status" value="1"/>
</dbReference>
<comment type="caution">
    <text evidence="5">The sequence shown here is derived from an EMBL/GenBank/DDBJ whole genome shotgun (WGS) entry which is preliminary data.</text>
</comment>
<dbReference type="InterPro" id="IPR001533">
    <property type="entry name" value="Pterin_deHydtase"/>
</dbReference>
<accession>A0A5N3P9T0</accession>
<dbReference type="SUPFAM" id="SSF55248">
    <property type="entry name" value="PCD-like"/>
    <property type="match status" value="1"/>
</dbReference>
<comment type="similarity">
    <text evidence="2 4">Belongs to the pterin-4-alpha-carbinolamine dehydratase family.</text>
</comment>
<dbReference type="OrthoDB" id="9794987at2"/>
<protein>
    <recommendedName>
        <fullName evidence="4">Putative pterin-4-alpha-carbinolamine dehydratase</fullName>
        <shortName evidence="4">PHS</shortName>
        <ecNumber evidence="4">4.2.1.96</ecNumber>
    </recommendedName>
    <alternativeName>
        <fullName evidence="4">4-alpha-hydroxy-tetrahydropterin dehydratase</fullName>
    </alternativeName>
    <alternativeName>
        <fullName evidence="4">Pterin carbinolamine dehydratase</fullName>
        <shortName evidence="4">PCD</shortName>
    </alternativeName>
</protein>
<organism evidence="5 6">
    <name type="scientific">Microvirga brassicacearum</name>
    <dbReference type="NCBI Taxonomy" id="2580413"/>
    <lineage>
        <taxon>Bacteria</taxon>
        <taxon>Pseudomonadati</taxon>
        <taxon>Pseudomonadota</taxon>
        <taxon>Alphaproteobacteria</taxon>
        <taxon>Hyphomicrobiales</taxon>
        <taxon>Methylobacteriaceae</taxon>
        <taxon>Microvirga</taxon>
    </lineage>
</organism>
<dbReference type="NCBIfam" id="NF002018">
    <property type="entry name" value="PRK00823.1-3"/>
    <property type="match status" value="1"/>
</dbReference>
<comment type="catalytic activity">
    <reaction evidence="1 4">
        <text>(4aS,6R)-4a-hydroxy-L-erythro-5,6,7,8-tetrahydrobiopterin = (6R)-L-erythro-6,7-dihydrobiopterin + H2O</text>
        <dbReference type="Rhea" id="RHEA:11920"/>
        <dbReference type="ChEBI" id="CHEBI:15377"/>
        <dbReference type="ChEBI" id="CHEBI:15642"/>
        <dbReference type="ChEBI" id="CHEBI:43120"/>
        <dbReference type="EC" id="4.2.1.96"/>
    </reaction>
</comment>
<evidence type="ECO:0000256" key="4">
    <source>
        <dbReference type="HAMAP-Rule" id="MF_00434"/>
    </source>
</evidence>
<keyword evidence="3 4" id="KW-0456">Lyase</keyword>
<name>A0A5N3P9T0_9HYPH</name>
<evidence type="ECO:0000256" key="2">
    <source>
        <dbReference type="ARBA" id="ARBA00006472"/>
    </source>
</evidence>
<evidence type="ECO:0000256" key="3">
    <source>
        <dbReference type="ARBA" id="ARBA00023239"/>
    </source>
</evidence>
<dbReference type="Gene3D" id="3.30.1360.20">
    <property type="entry name" value="Transcriptional coactivator/pterin dehydratase"/>
    <property type="match status" value="1"/>
</dbReference>
<dbReference type="GO" id="GO:0006729">
    <property type="term" value="P:tetrahydrobiopterin biosynthetic process"/>
    <property type="evidence" value="ECO:0007669"/>
    <property type="project" value="InterPro"/>
</dbReference>
<dbReference type="CDD" id="cd00914">
    <property type="entry name" value="PCD_DCoH_subfamily_b"/>
    <property type="match status" value="1"/>
</dbReference>
<dbReference type="HAMAP" id="MF_00434">
    <property type="entry name" value="Pterin_4_alpha"/>
    <property type="match status" value="1"/>
</dbReference>
<proteinExistence type="inferred from homology"/>
<evidence type="ECO:0000313" key="5">
    <source>
        <dbReference type="EMBL" id="KAB0266453.1"/>
    </source>
</evidence>
<dbReference type="AlphaFoldDB" id="A0A5N3P9T0"/>
<dbReference type="RefSeq" id="WP_150945435.1">
    <property type="nucleotide sequence ID" value="NZ_VCMV01000021.1"/>
</dbReference>
<dbReference type="EC" id="4.2.1.96" evidence="4"/>
<evidence type="ECO:0000256" key="1">
    <source>
        <dbReference type="ARBA" id="ARBA00001554"/>
    </source>
</evidence>
<dbReference type="PANTHER" id="PTHR12599:SF0">
    <property type="entry name" value="PTERIN-4-ALPHA-CARBINOLAMINE DEHYDRATASE"/>
    <property type="match status" value="1"/>
</dbReference>
<dbReference type="PANTHER" id="PTHR12599">
    <property type="entry name" value="PTERIN-4-ALPHA-CARBINOLAMINE DEHYDRATASE"/>
    <property type="match status" value="1"/>
</dbReference>
<keyword evidence="6" id="KW-1185">Reference proteome</keyword>